<dbReference type="Proteomes" id="UP000054144">
    <property type="component" value="Unassembled WGS sequence"/>
</dbReference>
<evidence type="ECO:0000313" key="1">
    <source>
        <dbReference type="EMBL" id="KIY43008.1"/>
    </source>
</evidence>
<reference evidence="1 2" key="1">
    <citation type="journal article" date="2015" name="Fungal Genet. Biol.">
        <title>Evolution of novel wood decay mechanisms in Agaricales revealed by the genome sequences of Fistulina hepatica and Cylindrobasidium torrendii.</title>
        <authorList>
            <person name="Floudas D."/>
            <person name="Held B.W."/>
            <person name="Riley R."/>
            <person name="Nagy L.G."/>
            <person name="Koehler G."/>
            <person name="Ransdell A.S."/>
            <person name="Younus H."/>
            <person name="Chow J."/>
            <person name="Chiniquy J."/>
            <person name="Lipzen A."/>
            <person name="Tritt A."/>
            <person name="Sun H."/>
            <person name="Haridas S."/>
            <person name="LaButti K."/>
            <person name="Ohm R.A."/>
            <person name="Kues U."/>
            <person name="Blanchette R.A."/>
            <person name="Grigoriev I.V."/>
            <person name="Minto R.E."/>
            <person name="Hibbett D.S."/>
        </authorList>
    </citation>
    <scope>NUCLEOTIDE SEQUENCE [LARGE SCALE GENOMIC DNA]</scope>
    <source>
        <strain evidence="1 2">ATCC 64428</strain>
    </source>
</reference>
<feature type="non-terminal residue" evidence="1">
    <location>
        <position position="1"/>
    </location>
</feature>
<dbReference type="AlphaFoldDB" id="A0A0D6ZZN3"/>
<dbReference type="OrthoDB" id="1750432at2759"/>
<accession>A0A0D6ZZN3</accession>
<evidence type="ECO:0000313" key="2">
    <source>
        <dbReference type="Proteomes" id="UP000054144"/>
    </source>
</evidence>
<dbReference type="InterPro" id="IPR043502">
    <property type="entry name" value="DNA/RNA_pol_sf"/>
</dbReference>
<name>A0A0D6ZZN3_9AGAR</name>
<feature type="non-terminal residue" evidence="1">
    <location>
        <position position="57"/>
    </location>
</feature>
<sequence length="57" mass="6556">LKREKLYLSPKKLKFLLLEHPALECIVVNDGICLDPVSINNILKWPIPTNKKLLKGF</sequence>
<proteinExistence type="predicted"/>
<gene>
    <name evidence="1" type="ORF">FISHEDRAFT_27981</name>
</gene>
<dbReference type="EMBL" id="KN882147">
    <property type="protein sequence ID" value="KIY43008.1"/>
    <property type="molecule type" value="Genomic_DNA"/>
</dbReference>
<dbReference type="SUPFAM" id="SSF56672">
    <property type="entry name" value="DNA/RNA polymerases"/>
    <property type="match status" value="1"/>
</dbReference>
<protein>
    <submittedName>
        <fullName evidence="1">Uncharacterized protein</fullName>
    </submittedName>
</protein>
<keyword evidence="2" id="KW-1185">Reference proteome</keyword>
<organism evidence="1 2">
    <name type="scientific">Fistulina hepatica ATCC 64428</name>
    <dbReference type="NCBI Taxonomy" id="1128425"/>
    <lineage>
        <taxon>Eukaryota</taxon>
        <taxon>Fungi</taxon>
        <taxon>Dikarya</taxon>
        <taxon>Basidiomycota</taxon>
        <taxon>Agaricomycotina</taxon>
        <taxon>Agaricomycetes</taxon>
        <taxon>Agaricomycetidae</taxon>
        <taxon>Agaricales</taxon>
        <taxon>Fistulinaceae</taxon>
        <taxon>Fistulina</taxon>
    </lineage>
</organism>